<organism evidence="3 4">
    <name type="scientific">Microbulbifer spongiae</name>
    <dbReference type="NCBI Taxonomy" id="2944933"/>
    <lineage>
        <taxon>Bacteria</taxon>
        <taxon>Pseudomonadati</taxon>
        <taxon>Pseudomonadota</taxon>
        <taxon>Gammaproteobacteria</taxon>
        <taxon>Cellvibrionales</taxon>
        <taxon>Microbulbiferaceae</taxon>
        <taxon>Microbulbifer</taxon>
    </lineage>
</organism>
<evidence type="ECO:0000256" key="1">
    <source>
        <dbReference type="SAM" id="Phobius"/>
    </source>
</evidence>
<keyword evidence="1" id="KW-1133">Transmembrane helix</keyword>
<dbReference type="Gene3D" id="3.40.250.10">
    <property type="entry name" value="Rhodanese-like domain"/>
    <property type="match status" value="1"/>
</dbReference>
<dbReference type="GO" id="GO:0016779">
    <property type="term" value="F:nucleotidyltransferase activity"/>
    <property type="evidence" value="ECO:0007669"/>
    <property type="project" value="UniProtKB-KW"/>
</dbReference>
<feature type="transmembrane region" description="Helical" evidence="1">
    <location>
        <begin position="150"/>
        <end position="177"/>
    </location>
</feature>
<dbReference type="InterPro" id="IPR000594">
    <property type="entry name" value="ThiF_NAD_FAD-bd"/>
</dbReference>
<dbReference type="PANTHER" id="PTHR10953:SF102">
    <property type="entry name" value="ADENYLYLTRANSFERASE AND SULFURTRANSFERASE MOCS3"/>
    <property type="match status" value="1"/>
</dbReference>
<dbReference type="InterPro" id="IPR036873">
    <property type="entry name" value="Rhodanese-like_dom_sf"/>
</dbReference>
<dbReference type="RefSeq" id="WP_301418967.1">
    <property type="nucleotide sequence ID" value="NZ_CP098023.1"/>
</dbReference>
<dbReference type="NCBIfam" id="NF004281">
    <property type="entry name" value="PRK05690.1"/>
    <property type="match status" value="1"/>
</dbReference>
<keyword evidence="3" id="KW-0808">Transferase</keyword>
<dbReference type="InterPro" id="IPR001763">
    <property type="entry name" value="Rhodanese-like_dom"/>
</dbReference>
<proteinExistence type="predicted"/>
<keyword evidence="1" id="KW-0812">Transmembrane</keyword>
<dbReference type="Pfam" id="PF00899">
    <property type="entry name" value="ThiF"/>
    <property type="match status" value="1"/>
</dbReference>
<protein>
    <submittedName>
        <fullName evidence="3">Molybdopterin-synthase adenylyltransferase MoeB</fullName>
    </submittedName>
</protein>
<keyword evidence="3" id="KW-0548">Nucleotidyltransferase</keyword>
<dbReference type="Pfam" id="PF00581">
    <property type="entry name" value="Rhodanese"/>
    <property type="match status" value="1"/>
</dbReference>
<evidence type="ECO:0000313" key="4">
    <source>
        <dbReference type="Proteomes" id="UP001321520"/>
    </source>
</evidence>
<feature type="domain" description="Rhodanese" evidence="2">
    <location>
        <begin position="27"/>
        <end position="116"/>
    </location>
</feature>
<dbReference type="Gene3D" id="3.40.50.720">
    <property type="entry name" value="NAD(P)-binding Rossmann-like Domain"/>
    <property type="match status" value="1"/>
</dbReference>
<reference evidence="3 4" key="1">
    <citation type="submission" date="2022-05" db="EMBL/GenBank/DDBJ databases">
        <title>Microbulbifer sp. nov., isolated from sponge.</title>
        <authorList>
            <person name="Gao L."/>
        </authorList>
    </citation>
    <scope>NUCLEOTIDE SEQUENCE [LARGE SCALE GENOMIC DNA]</scope>
    <source>
        <strain evidence="3 4">MI-G</strain>
    </source>
</reference>
<dbReference type="SMART" id="SM00450">
    <property type="entry name" value="RHOD"/>
    <property type="match status" value="1"/>
</dbReference>
<dbReference type="SUPFAM" id="SSF52821">
    <property type="entry name" value="Rhodanese/Cell cycle control phosphatase"/>
    <property type="match status" value="1"/>
</dbReference>
<name>A0ABY9EF53_9GAMM</name>
<dbReference type="PROSITE" id="PS50206">
    <property type="entry name" value="RHODANESE_3"/>
    <property type="match status" value="1"/>
</dbReference>
<dbReference type="InterPro" id="IPR035985">
    <property type="entry name" value="Ubiquitin-activating_enz"/>
</dbReference>
<dbReference type="NCBIfam" id="NF006444">
    <property type="entry name" value="PRK08762.1"/>
    <property type="match status" value="1"/>
</dbReference>
<dbReference type="PANTHER" id="PTHR10953">
    <property type="entry name" value="UBIQUITIN-ACTIVATING ENZYME E1"/>
    <property type="match status" value="1"/>
</dbReference>
<dbReference type="CDD" id="cd00757">
    <property type="entry name" value="ThiF_MoeB_HesA_family"/>
    <property type="match status" value="1"/>
</dbReference>
<gene>
    <name evidence="3" type="primary">moeB</name>
    <name evidence="3" type="ORF">M8T91_09155</name>
</gene>
<dbReference type="Proteomes" id="UP001321520">
    <property type="component" value="Chromosome"/>
</dbReference>
<evidence type="ECO:0000259" key="2">
    <source>
        <dbReference type="PROSITE" id="PS50206"/>
    </source>
</evidence>
<keyword evidence="4" id="KW-1185">Reference proteome</keyword>
<accession>A0ABY9EF53</accession>
<dbReference type="SUPFAM" id="SSF69572">
    <property type="entry name" value="Activating enzymes of the ubiquitin-like proteins"/>
    <property type="match status" value="1"/>
</dbReference>
<dbReference type="EMBL" id="CP098023">
    <property type="protein sequence ID" value="WKD51570.1"/>
    <property type="molecule type" value="Genomic_DNA"/>
</dbReference>
<dbReference type="InterPro" id="IPR045886">
    <property type="entry name" value="ThiF/MoeB/HesA"/>
</dbReference>
<evidence type="ECO:0000313" key="3">
    <source>
        <dbReference type="EMBL" id="WKD51570.1"/>
    </source>
</evidence>
<keyword evidence="1" id="KW-0472">Membrane</keyword>
<sequence length="387" mass="42480">MSTNDFFKKIQTSVKEITPEAALKLVSDDTSKLFDIREDREIESGTAQGAKHIARAFLELRISQYAQPKDTIILMCASGKRSLIAAHQLQELGYRDVVSLAGGFDAWKASDLPSCQPRILASHEQSRYARHLLMPEVGLEGQLKLRDSRVLIVGAGGLGSPVALYLAAAGIGTLAMIDDDKVELSNLQRQVMYTEDDLDSAKAQASRHRLQEMNTDIDVIAIENRLNRDNVESIFEGYDVVIDGTDNFNTRYLIADACTKLKIPNIHGSVYRFEGLVSVFAPGVKPSTPCYRCLYPEPPPPELAPSCSEAGVLGVVPGVIGCLMATETVKWLLGIGVPLLGHVLSINALHMTFKKLPIEANMECRWCKSSTEKYPDYAEIQPIACAL</sequence>